<proteinExistence type="predicted"/>
<reference evidence="1 2" key="1">
    <citation type="journal article" date="2022" name="Plant J.">
        <title>Chromosome-level genome of Camellia lanceoleosa provides a valuable resource for understanding genome evolution and self-incompatibility.</title>
        <authorList>
            <person name="Gong W."/>
            <person name="Xiao S."/>
            <person name="Wang L."/>
            <person name="Liao Z."/>
            <person name="Chang Y."/>
            <person name="Mo W."/>
            <person name="Hu G."/>
            <person name="Li W."/>
            <person name="Zhao G."/>
            <person name="Zhu H."/>
            <person name="Hu X."/>
            <person name="Ji K."/>
            <person name="Xiang X."/>
            <person name="Song Q."/>
            <person name="Yuan D."/>
            <person name="Jin S."/>
            <person name="Zhang L."/>
        </authorList>
    </citation>
    <scope>NUCLEOTIDE SEQUENCE [LARGE SCALE GENOMIC DNA]</scope>
    <source>
        <strain evidence="1">SQ_2022a</strain>
    </source>
</reference>
<keyword evidence="1" id="KW-0808">Transferase</keyword>
<organism evidence="1 2">
    <name type="scientific">Camellia lanceoleosa</name>
    <dbReference type="NCBI Taxonomy" id="1840588"/>
    <lineage>
        <taxon>Eukaryota</taxon>
        <taxon>Viridiplantae</taxon>
        <taxon>Streptophyta</taxon>
        <taxon>Embryophyta</taxon>
        <taxon>Tracheophyta</taxon>
        <taxon>Spermatophyta</taxon>
        <taxon>Magnoliopsida</taxon>
        <taxon>eudicotyledons</taxon>
        <taxon>Gunneridae</taxon>
        <taxon>Pentapetalae</taxon>
        <taxon>asterids</taxon>
        <taxon>Ericales</taxon>
        <taxon>Theaceae</taxon>
        <taxon>Camellia</taxon>
    </lineage>
</organism>
<name>A0ACC0H8A9_9ERIC</name>
<evidence type="ECO:0000313" key="2">
    <source>
        <dbReference type="Proteomes" id="UP001060215"/>
    </source>
</evidence>
<dbReference type="Proteomes" id="UP001060215">
    <property type="component" value="Chromosome 7"/>
</dbReference>
<protein>
    <submittedName>
        <fullName evidence="1">L-type lectin-domain containing receptor kinase S.7</fullName>
    </submittedName>
</protein>
<evidence type="ECO:0000313" key="1">
    <source>
        <dbReference type="EMBL" id="KAI8009199.1"/>
    </source>
</evidence>
<dbReference type="EMBL" id="CM045764">
    <property type="protein sequence ID" value="KAI8009199.1"/>
    <property type="molecule type" value="Genomic_DNA"/>
</dbReference>
<keyword evidence="1" id="KW-0675">Receptor</keyword>
<gene>
    <name evidence="1" type="ORF">LOK49_LG07G03528</name>
</gene>
<keyword evidence="1" id="KW-0418">Kinase</keyword>
<comment type="caution">
    <text evidence="1">The sequence shown here is derived from an EMBL/GenBank/DDBJ whole genome shotgun (WGS) entry which is preliminary data.</text>
</comment>
<accession>A0ACC0H8A9</accession>
<keyword evidence="2" id="KW-1185">Reference proteome</keyword>
<sequence>MSDEQRLNVFLSYTNFKPNNALLTVDIDLSGYLKQVMYVGFSASTEGSTELHQIEKWRFQTSGFRTVRPRIHPHNISDNSVLTPPIPVPESPNNTHRRLGLGFGIAGPAFFCAFLMVFGWISMKKWRGIRMEKSFKAELVTGPRQFTYRELNLATRGKNKVGVFV</sequence>